<accession>A0A558FQ69</accession>
<evidence type="ECO:0000313" key="2">
    <source>
        <dbReference type="Proteomes" id="UP000316981"/>
    </source>
</evidence>
<comment type="caution">
    <text evidence="1">The sequence shown here is derived from an EMBL/GenBank/DDBJ whole genome shotgun (WGS) entry which is preliminary data.</text>
</comment>
<organism evidence="1 2">
    <name type="scientific">Acinetobacter colistiniresistens</name>
    <dbReference type="NCBI Taxonomy" id="280145"/>
    <lineage>
        <taxon>Bacteria</taxon>
        <taxon>Pseudomonadati</taxon>
        <taxon>Pseudomonadota</taxon>
        <taxon>Gammaproteobacteria</taxon>
        <taxon>Moraxellales</taxon>
        <taxon>Moraxellaceae</taxon>
        <taxon>Acinetobacter</taxon>
    </lineage>
</organism>
<sequence>MGDSLAQSNTKLGCNGVWKSDTVVANGVTQSNYLWGELTKTNSVSANFQNNRMTGKTFVPERQPESSCFPTGTALNQIKTGLNRGEVEQIIGCKGQTGNSLSVSDNTIQTSYNWGTASKQFLVLNFDNNRLTGISYNSSNQNSSCEPSQSAWSNIRIGDNYQTAMTKIGCEGILLNITDVGNTPKLTYHWGNLINQNYVQLGFSNGQVTTKSFKPKSGSVSSCTPTTEQWMNVNLGSDYNTARSQLGCEGVLQGAVAVSNSESKLTYNWGHVGSQFTLFSFDNGSLSTKSYNNSTQRSNCEPTQQQFNQVQIGQSISQATSYFSCTGAMNSMTQVSANVITRSYSWGQITNTNFALINTDNDIVTAKSFHPK</sequence>
<evidence type="ECO:0000313" key="1">
    <source>
        <dbReference type="EMBL" id="TVT87654.1"/>
    </source>
</evidence>
<reference evidence="1 2" key="1">
    <citation type="submission" date="2019-07" db="EMBL/GenBank/DDBJ databases">
        <title>Draft Genome Sequence of the first blaOXA-58-Harboring Acinetobacter colistiniresistens clinical isolate from Brazil.</title>
        <authorList>
            <person name="Favaro L.S."/>
            <person name="Paula-Petroli S.B."/>
            <person name="Moura C.F."/>
            <person name="Tognim M.C.B."/>
            <person name="Venancio E.J."/>
            <person name="Yamada-Ogatta S.F."/>
            <person name="Carrara-Marroni F.E."/>
        </authorList>
    </citation>
    <scope>NUCLEOTIDE SEQUENCE [LARGE SCALE GENOMIC DNA]</scope>
    <source>
        <strain evidence="1 2">DL</strain>
    </source>
</reference>
<proteinExistence type="predicted"/>
<dbReference type="AlphaFoldDB" id="A0A558FQ69"/>
<name>A0A558FQ69_9GAMM</name>
<dbReference type="Proteomes" id="UP000316981">
    <property type="component" value="Unassembled WGS sequence"/>
</dbReference>
<protein>
    <submittedName>
        <fullName evidence="1">Uncharacterized protein</fullName>
    </submittedName>
</protein>
<dbReference type="EMBL" id="VMTP01000001">
    <property type="protein sequence ID" value="TVT87654.1"/>
    <property type="molecule type" value="Genomic_DNA"/>
</dbReference>
<dbReference type="Gene3D" id="3.10.450.730">
    <property type="entry name" value="BLIP domain"/>
    <property type="match status" value="2"/>
</dbReference>
<gene>
    <name evidence="1" type="ORF">FPV60_00760</name>
</gene>